<dbReference type="InterPro" id="IPR023186">
    <property type="entry name" value="IUNH"/>
</dbReference>
<dbReference type="NCBIfam" id="NF008036">
    <property type="entry name" value="PRK10768.1"/>
    <property type="match status" value="1"/>
</dbReference>
<dbReference type="GO" id="GO:0006152">
    <property type="term" value="P:purine nucleoside catabolic process"/>
    <property type="evidence" value="ECO:0007669"/>
    <property type="project" value="TreeGrafter"/>
</dbReference>
<dbReference type="EMBL" id="CP019728">
    <property type="protein sequence ID" value="AQS54270.1"/>
    <property type="molecule type" value="Genomic_DNA"/>
</dbReference>
<dbReference type="InterPro" id="IPR015910">
    <property type="entry name" value="I/U_nuclsd_hydro_CS"/>
</dbReference>
<evidence type="ECO:0000313" key="5">
    <source>
        <dbReference type="Proteomes" id="UP000188993"/>
    </source>
</evidence>
<dbReference type="PANTHER" id="PTHR12304">
    <property type="entry name" value="INOSINE-URIDINE PREFERRING NUCLEOSIDE HYDROLASE"/>
    <property type="match status" value="1"/>
</dbReference>
<dbReference type="PANTHER" id="PTHR12304:SF15">
    <property type="entry name" value="NON-SPECIFIC RIBONUCLEOSIDE HYDROLASE RIHC"/>
    <property type="match status" value="1"/>
</dbReference>
<evidence type="ECO:0000313" key="4">
    <source>
        <dbReference type="EMBL" id="AQS54270.1"/>
    </source>
</evidence>
<dbReference type="InterPro" id="IPR036452">
    <property type="entry name" value="Ribo_hydro-like"/>
</dbReference>
<keyword evidence="1 4" id="KW-0378">Hydrolase</keyword>
<dbReference type="AlphaFoldDB" id="A0A1S6IS11"/>
<dbReference type="InterPro" id="IPR001910">
    <property type="entry name" value="Inosine/uridine_hydrolase_dom"/>
</dbReference>
<keyword evidence="2 4" id="KW-0326">Glycosidase</keyword>
<protein>
    <submittedName>
        <fullName evidence="4">Non-specific ribonucleoside hydrolase RihC</fullName>
        <ecNumber evidence="4">3.2.-.-</ecNumber>
    </submittedName>
</protein>
<dbReference type="PROSITE" id="PS01247">
    <property type="entry name" value="IUNH"/>
    <property type="match status" value="1"/>
</dbReference>
<dbReference type="STRING" id="708126.BW727_101946"/>
<dbReference type="RefSeq" id="WP_062469711.1">
    <property type="nucleotide sequence ID" value="NZ_BBYN01000014.1"/>
</dbReference>
<dbReference type="Proteomes" id="UP000188993">
    <property type="component" value="Chromosome"/>
</dbReference>
<dbReference type="GO" id="GO:0008477">
    <property type="term" value="F:purine nucleosidase activity"/>
    <property type="evidence" value="ECO:0007669"/>
    <property type="project" value="TreeGrafter"/>
</dbReference>
<dbReference type="EC" id="3.2.-.-" evidence="4"/>
<reference evidence="4 5" key="1">
    <citation type="journal article" date="2014" name="Int. J. Syst. Evol. Microbiol.">
        <title>Jeotgalibaca dankookensis gen. nov., sp. nov., a member of the family Carnobacteriaceae, isolated from seujeot (Korean traditional food).</title>
        <authorList>
            <person name="Lee D.G."/>
            <person name="Trujillo M.E."/>
            <person name="Kang H."/>
            <person name="Ahn T.Y."/>
        </authorList>
    </citation>
    <scope>NUCLEOTIDE SEQUENCE [LARGE SCALE GENOMIC DNA]</scope>
    <source>
        <strain evidence="4 5">EX-07</strain>
    </source>
</reference>
<dbReference type="Gene3D" id="3.90.245.10">
    <property type="entry name" value="Ribonucleoside hydrolase-like"/>
    <property type="match status" value="1"/>
</dbReference>
<evidence type="ECO:0000256" key="1">
    <source>
        <dbReference type="ARBA" id="ARBA00022801"/>
    </source>
</evidence>
<sequence>MTIQLYKRKIIIDTDPGIDDAIAIALALFSEEIEVKLISTVAGNVGINYVTENALKLVSFFKKEVAVARGATGPLVRQSKDASSIHGKTGLEGYAFEEWNERLLVDQHAVNAIYQAIIASEEKTTLLAIGPLTNIALLLKLYPQIENQIEEIIIMGGSIDRGNYNVYAEFNIGYDPEAAKIVFDSAIKKTMVGLNIGLKALIKPEASEEIKTMNKVGDMFYSLFKKYRGGSFEEGLTMFDSTAVAYLLRPDLFTVVDTYVDIELTGQHTTGATLVDFNGHISNEANTTVCIDIDEAGFNKWFLENIRHMDI</sequence>
<evidence type="ECO:0000256" key="2">
    <source>
        <dbReference type="ARBA" id="ARBA00023295"/>
    </source>
</evidence>
<gene>
    <name evidence="4" type="primary">rihC</name>
    <name evidence="4" type="ORF">BW727_101946</name>
</gene>
<dbReference type="Pfam" id="PF01156">
    <property type="entry name" value="IU_nuc_hydro"/>
    <property type="match status" value="1"/>
</dbReference>
<evidence type="ECO:0000259" key="3">
    <source>
        <dbReference type="Pfam" id="PF01156"/>
    </source>
</evidence>
<keyword evidence="5" id="KW-1185">Reference proteome</keyword>
<proteinExistence type="predicted"/>
<dbReference type="GO" id="GO:0045437">
    <property type="term" value="F:uridine nucleosidase activity"/>
    <property type="evidence" value="ECO:0007669"/>
    <property type="project" value="UniProtKB-ARBA"/>
</dbReference>
<dbReference type="OrthoDB" id="9797882at2"/>
<dbReference type="GO" id="GO:0005829">
    <property type="term" value="C:cytosol"/>
    <property type="evidence" value="ECO:0007669"/>
    <property type="project" value="TreeGrafter"/>
</dbReference>
<dbReference type="SUPFAM" id="SSF53590">
    <property type="entry name" value="Nucleoside hydrolase"/>
    <property type="match status" value="1"/>
</dbReference>
<name>A0A1S6IS11_9LACT</name>
<dbReference type="KEGG" id="jda:BW727_101946"/>
<dbReference type="CDD" id="cd02651">
    <property type="entry name" value="nuc_hydro_IU_UC_XIUA"/>
    <property type="match status" value="1"/>
</dbReference>
<accession>A0A1S6IS11</accession>
<organism evidence="4 5">
    <name type="scientific">Jeotgalibaca dankookensis</name>
    <dbReference type="NCBI Taxonomy" id="708126"/>
    <lineage>
        <taxon>Bacteria</taxon>
        <taxon>Bacillati</taxon>
        <taxon>Bacillota</taxon>
        <taxon>Bacilli</taxon>
        <taxon>Lactobacillales</taxon>
        <taxon>Carnobacteriaceae</taxon>
        <taxon>Jeotgalibaca</taxon>
    </lineage>
</organism>
<feature type="domain" description="Inosine/uridine-preferring nucleoside hydrolase" evidence="3">
    <location>
        <begin position="10"/>
        <end position="299"/>
    </location>
</feature>